<name>A0A5C3Q4G7_9AGAR</name>
<proteinExistence type="predicted"/>
<dbReference type="EMBL" id="ML178854">
    <property type="protein sequence ID" value="TFK96852.1"/>
    <property type="molecule type" value="Genomic_DNA"/>
</dbReference>
<dbReference type="Proteomes" id="UP000305067">
    <property type="component" value="Unassembled WGS sequence"/>
</dbReference>
<gene>
    <name evidence="1" type="ORF">BDV98DRAFT_299616</name>
</gene>
<dbReference type="AlphaFoldDB" id="A0A5C3Q4G7"/>
<evidence type="ECO:0000313" key="1">
    <source>
        <dbReference type="EMBL" id="TFK96852.1"/>
    </source>
</evidence>
<reference evidence="1 2" key="1">
    <citation type="journal article" date="2019" name="Nat. Ecol. Evol.">
        <title>Megaphylogeny resolves global patterns of mushroom evolution.</title>
        <authorList>
            <person name="Varga T."/>
            <person name="Krizsan K."/>
            <person name="Foldi C."/>
            <person name="Dima B."/>
            <person name="Sanchez-Garcia M."/>
            <person name="Sanchez-Ramirez S."/>
            <person name="Szollosi G.J."/>
            <person name="Szarkandi J.G."/>
            <person name="Papp V."/>
            <person name="Albert L."/>
            <person name="Andreopoulos W."/>
            <person name="Angelini C."/>
            <person name="Antonin V."/>
            <person name="Barry K.W."/>
            <person name="Bougher N.L."/>
            <person name="Buchanan P."/>
            <person name="Buyck B."/>
            <person name="Bense V."/>
            <person name="Catcheside P."/>
            <person name="Chovatia M."/>
            <person name="Cooper J."/>
            <person name="Damon W."/>
            <person name="Desjardin D."/>
            <person name="Finy P."/>
            <person name="Geml J."/>
            <person name="Haridas S."/>
            <person name="Hughes K."/>
            <person name="Justo A."/>
            <person name="Karasinski D."/>
            <person name="Kautmanova I."/>
            <person name="Kiss B."/>
            <person name="Kocsube S."/>
            <person name="Kotiranta H."/>
            <person name="LaButti K.M."/>
            <person name="Lechner B.E."/>
            <person name="Liimatainen K."/>
            <person name="Lipzen A."/>
            <person name="Lukacs Z."/>
            <person name="Mihaltcheva S."/>
            <person name="Morgado L.N."/>
            <person name="Niskanen T."/>
            <person name="Noordeloos M.E."/>
            <person name="Ohm R.A."/>
            <person name="Ortiz-Santana B."/>
            <person name="Ovrebo C."/>
            <person name="Racz N."/>
            <person name="Riley R."/>
            <person name="Savchenko A."/>
            <person name="Shiryaev A."/>
            <person name="Soop K."/>
            <person name="Spirin V."/>
            <person name="Szebenyi C."/>
            <person name="Tomsovsky M."/>
            <person name="Tulloss R.E."/>
            <person name="Uehling J."/>
            <person name="Grigoriev I.V."/>
            <person name="Vagvolgyi C."/>
            <person name="Papp T."/>
            <person name="Martin F.M."/>
            <person name="Miettinen O."/>
            <person name="Hibbett D.S."/>
            <person name="Nagy L.G."/>
        </authorList>
    </citation>
    <scope>NUCLEOTIDE SEQUENCE [LARGE SCALE GENOMIC DNA]</scope>
    <source>
        <strain evidence="1 2">CBS 309.79</strain>
    </source>
</reference>
<evidence type="ECO:0000313" key="2">
    <source>
        <dbReference type="Proteomes" id="UP000305067"/>
    </source>
</evidence>
<protein>
    <submittedName>
        <fullName evidence="1">Uncharacterized protein</fullName>
    </submittedName>
</protein>
<sequence>MIEQSSCSLTALRFQCVEDSYDSNALYGNLGEFFLSIPALKAFQWWGLSSKVLPVGHEVMNGDGLFEILTLNGPRTPLCPQLEQLHVVCGKFTAKTILEMLASRAHVFPECGENDRAGGHPSNLQSRCLQLLCVSDTEMSTAISDVFSTSQLLHLESTSKGMLGIRVLDWERGSPPRNPPNGLERDSLSKWHQVDSYGLGEEEQFDLHDC</sequence>
<keyword evidence="2" id="KW-1185">Reference proteome</keyword>
<accession>A0A5C3Q4G7</accession>
<organism evidence="1 2">
    <name type="scientific">Pterulicium gracile</name>
    <dbReference type="NCBI Taxonomy" id="1884261"/>
    <lineage>
        <taxon>Eukaryota</taxon>
        <taxon>Fungi</taxon>
        <taxon>Dikarya</taxon>
        <taxon>Basidiomycota</taxon>
        <taxon>Agaricomycotina</taxon>
        <taxon>Agaricomycetes</taxon>
        <taxon>Agaricomycetidae</taxon>
        <taxon>Agaricales</taxon>
        <taxon>Pleurotineae</taxon>
        <taxon>Pterulaceae</taxon>
        <taxon>Pterulicium</taxon>
    </lineage>
</organism>